<comment type="pathway">
    <text evidence="8">Amino-acid biosynthesis; L-proline biosynthesis; L-glutamate 5-semialdehyde from L-glutamate: step 1/2.</text>
</comment>
<dbReference type="Proteomes" id="UP000231701">
    <property type="component" value="Chromosome"/>
</dbReference>
<dbReference type="GO" id="GO:0005524">
    <property type="term" value="F:ATP binding"/>
    <property type="evidence" value="ECO:0007669"/>
    <property type="project" value="UniProtKB-KW"/>
</dbReference>
<dbReference type="SMART" id="SM00359">
    <property type="entry name" value="PUA"/>
    <property type="match status" value="1"/>
</dbReference>
<dbReference type="EMBL" id="CP018799">
    <property type="protein sequence ID" value="ATX80814.1"/>
    <property type="molecule type" value="Genomic_DNA"/>
</dbReference>
<dbReference type="InterPro" id="IPR001048">
    <property type="entry name" value="Asp/Glu/Uridylate_kinase"/>
</dbReference>
<dbReference type="PROSITE" id="PS00902">
    <property type="entry name" value="GLUTAMATE_5_KINASE"/>
    <property type="match status" value="1"/>
</dbReference>
<keyword evidence="4 8" id="KW-0808">Transferase</keyword>
<evidence type="ECO:0000256" key="1">
    <source>
        <dbReference type="ARBA" id="ARBA00022490"/>
    </source>
</evidence>
<accession>A0A2K8L7A0</accession>
<dbReference type="InterPro" id="IPR002478">
    <property type="entry name" value="PUA"/>
</dbReference>
<evidence type="ECO:0000256" key="5">
    <source>
        <dbReference type="ARBA" id="ARBA00022741"/>
    </source>
</evidence>
<dbReference type="HAMAP" id="MF_00456">
    <property type="entry name" value="ProB"/>
    <property type="match status" value="1"/>
</dbReference>
<dbReference type="CDD" id="cd04242">
    <property type="entry name" value="AAK_G5K_ProB"/>
    <property type="match status" value="1"/>
</dbReference>
<evidence type="ECO:0000259" key="9">
    <source>
        <dbReference type="SMART" id="SM00359"/>
    </source>
</evidence>
<dbReference type="FunFam" id="3.40.1160.10:FF:000018">
    <property type="entry name" value="Glutamate 5-kinase"/>
    <property type="match status" value="1"/>
</dbReference>
<dbReference type="PANTHER" id="PTHR43654">
    <property type="entry name" value="GLUTAMATE 5-KINASE"/>
    <property type="match status" value="1"/>
</dbReference>
<dbReference type="Pfam" id="PF00696">
    <property type="entry name" value="AA_kinase"/>
    <property type="match status" value="1"/>
</dbReference>
<dbReference type="InterPro" id="IPR036393">
    <property type="entry name" value="AceGlu_kinase-like_sf"/>
</dbReference>
<keyword evidence="5 8" id="KW-0547">Nucleotide-binding</keyword>
<dbReference type="UniPathway" id="UPA00098">
    <property type="reaction ID" value="UER00359"/>
</dbReference>
<comment type="catalytic activity">
    <reaction evidence="8">
        <text>L-glutamate + ATP = L-glutamyl 5-phosphate + ADP</text>
        <dbReference type="Rhea" id="RHEA:14877"/>
        <dbReference type="ChEBI" id="CHEBI:29985"/>
        <dbReference type="ChEBI" id="CHEBI:30616"/>
        <dbReference type="ChEBI" id="CHEBI:58274"/>
        <dbReference type="ChEBI" id="CHEBI:456216"/>
        <dbReference type="EC" id="2.7.2.11"/>
    </reaction>
</comment>
<evidence type="ECO:0000256" key="6">
    <source>
        <dbReference type="ARBA" id="ARBA00022777"/>
    </source>
</evidence>
<dbReference type="PANTHER" id="PTHR43654:SF1">
    <property type="entry name" value="ISOPENTENYL PHOSPHATE KINASE"/>
    <property type="match status" value="1"/>
</dbReference>
<dbReference type="InterPro" id="IPR001057">
    <property type="entry name" value="Glu/AcGlu_kinase"/>
</dbReference>
<dbReference type="EC" id="2.7.2.11" evidence="8"/>
<feature type="binding site" evidence="8">
    <location>
        <position position="17"/>
    </location>
    <ligand>
        <name>ATP</name>
        <dbReference type="ChEBI" id="CHEBI:30616"/>
    </ligand>
</feature>
<comment type="similarity">
    <text evidence="8">Belongs to the glutamate 5-kinase family.</text>
</comment>
<dbReference type="GO" id="GO:0005829">
    <property type="term" value="C:cytosol"/>
    <property type="evidence" value="ECO:0007669"/>
    <property type="project" value="TreeGrafter"/>
</dbReference>
<protein>
    <recommendedName>
        <fullName evidence="8">Glutamate 5-kinase</fullName>
        <ecNumber evidence="8">2.7.2.11</ecNumber>
    </recommendedName>
    <alternativeName>
        <fullName evidence="8">Gamma-glutamyl kinase</fullName>
        <shortName evidence="8">GK</shortName>
    </alternativeName>
</protein>
<feature type="binding site" evidence="8">
    <location>
        <position position="57"/>
    </location>
    <ligand>
        <name>substrate</name>
    </ligand>
</feature>
<dbReference type="Gene3D" id="3.40.1160.10">
    <property type="entry name" value="Acetylglutamate kinase-like"/>
    <property type="match status" value="1"/>
</dbReference>
<dbReference type="KEGG" id="maes:Ga0123461_2415"/>
<keyword evidence="3 8" id="KW-0641">Proline biosynthesis</keyword>
<comment type="subcellular location">
    <subcellularLocation>
        <location evidence="8">Cytoplasm</location>
    </subcellularLocation>
</comment>
<dbReference type="InterPro" id="IPR041739">
    <property type="entry name" value="G5K_ProB"/>
</dbReference>
<evidence type="ECO:0000256" key="8">
    <source>
        <dbReference type="HAMAP-Rule" id="MF_00456"/>
    </source>
</evidence>
<keyword evidence="7 8" id="KW-0067">ATP-binding</keyword>
<dbReference type="InterPro" id="IPR005715">
    <property type="entry name" value="Glu_5kinase/COase_Synthase"/>
</dbReference>
<evidence type="ECO:0000313" key="10">
    <source>
        <dbReference type="EMBL" id="ATX80814.1"/>
    </source>
</evidence>
<dbReference type="FunFam" id="2.30.130.10:FF:000007">
    <property type="entry name" value="Glutamate 5-kinase"/>
    <property type="match status" value="1"/>
</dbReference>
<organism evidence="10 11">
    <name type="scientific">Mariprofundus aestuarium</name>
    <dbReference type="NCBI Taxonomy" id="1921086"/>
    <lineage>
        <taxon>Bacteria</taxon>
        <taxon>Pseudomonadati</taxon>
        <taxon>Pseudomonadota</taxon>
        <taxon>Candidatius Mariprofundia</taxon>
        <taxon>Mariprofundales</taxon>
        <taxon>Mariprofundaceae</taxon>
        <taxon>Mariprofundus</taxon>
    </lineage>
</organism>
<comment type="function">
    <text evidence="8">Catalyzes the transfer of a phosphate group to glutamate to form L-glutamate 5-phosphate.</text>
</comment>
<dbReference type="CDD" id="cd21157">
    <property type="entry name" value="PUA_G5K"/>
    <property type="match status" value="1"/>
</dbReference>
<dbReference type="Pfam" id="PF01472">
    <property type="entry name" value="PUA"/>
    <property type="match status" value="1"/>
</dbReference>
<proteinExistence type="inferred from homology"/>
<dbReference type="PRINTS" id="PR00474">
    <property type="entry name" value="GLU5KINASE"/>
</dbReference>
<dbReference type="GO" id="GO:0003723">
    <property type="term" value="F:RNA binding"/>
    <property type="evidence" value="ECO:0007669"/>
    <property type="project" value="InterPro"/>
</dbReference>
<evidence type="ECO:0000256" key="2">
    <source>
        <dbReference type="ARBA" id="ARBA00022605"/>
    </source>
</evidence>
<keyword evidence="6 8" id="KW-0418">Kinase</keyword>
<dbReference type="InterPro" id="IPR011529">
    <property type="entry name" value="Glu_5kinase"/>
</dbReference>
<evidence type="ECO:0000256" key="3">
    <source>
        <dbReference type="ARBA" id="ARBA00022650"/>
    </source>
</evidence>
<gene>
    <name evidence="8" type="primary">proB</name>
    <name evidence="10" type="ORF">Ga0123461_2415</name>
</gene>
<dbReference type="SUPFAM" id="SSF53633">
    <property type="entry name" value="Carbamate kinase-like"/>
    <property type="match status" value="1"/>
</dbReference>
<feature type="binding site" evidence="8">
    <location>
        <begin position="218"/>
        <end position="224"/>
    </location>
    <ligand>
        <name>ATP</name>
        <dbReference type="ChEBI" id="CHEBI:30616"/>
    </ligand>
</feature>
<dbReference type="PROSITE" id="PS50890">
    <property type="entry name" value="PUA"/>
    <property type="match status" value="1"/>
</dbReference>
<dbReference type="GO" id="GO:0004349">
    <property type="term" value="F:glutamate 5-kinase activity"/>
    <property type="evidence" value="ECO:0007669"/>
    <property type="project" value="UniProtKB-UniRule"/>
</dbReference>
<dbReference type="Gene3D" id="2.30.130.10">
    <property type="entry name" value="PUA domain"/>
    <property type="match status" value="1"/>
</dbReference>
<evidence type="ECO:0000313" key="11">
    <source>
        <dbReference type="Proteomes" id="UP000231701"/>
    </source>
</evidence>
<keyword evidence="2 8" id="KW-0028">Amino-acid biosynthesis</keyword>
<dbReference type="SUPFAM" id="SSF88697">
    <property type="entry name" value="PUA domain-like"/>
    <property type="match status" value="1"/>
</dbReference>
<evidence type="ECO:0000256" key="4">
    <source>
        <dbReference type="ARBA" id="ARBA00022679"/>
    </source>
</evidence>
<dbReference type="OrthoDB" id="9804434at2"/>
<keyword evidence="11" id="KW-1185">Reference proteome</keyword>
<feature type="binding site" evidence="8">
    <location>
        <position position="144"/>
    </location>
    <ligand>
        <name>substrate</name>
    </ligand>
</feature>
<dbReference type="GO" id="GO:0055129">
    <property type="term" value="P:L-proline biosynthetic process"/>
    <property type="evidence" value="ECO:0007669"/>
    <property type="project" value="UniProtKB-UniRule"/>
</dbReference>
<dbReference type="PIRSF" id="PIRSF000729">
    <property type="entry name" value="GK"/>
    <property type="match status" value="1"/>
</dbReference>
<dbReference type="InterPro" id="IPR036974">
    <property type="entry name" value="PUA_sf"/>
</dbReference>
<dbReference type="AlphaFoldDB" id="A0A2K8L7A0"/>
<keyword evidence="1 8" id="KW-0963">Cytoplasm</keyword>
<name>A0A2K8L7A0_MARES</name>
<dbReference type="NCBIfam" id="TIGR01027">
    <property type="entry name" value="proB"/>
    <property type="match status" value="1"/>
</dbReference>
<dbReference type="RefSeq" id="WP_100278541.1">
    <property type="nucleotide sequence ID" value="NZ_CP018799.1"/>
</dbReference>
<dbReference type="InterPro" id="IPR015947">
    <property type="entry name" value="PUA-like_sf"/>
</dbReference>
<dbReference type="InterPro" id="IPR019797">
    <property type="entry name" value="Glutamate_5-kinase_CS"/>
</dbReference>
<reference evidence="10 11" key="1">
    <citation type="submission" date="2016-12" db="EMBL/GenBank/DDBJ databases">
        <title>Isolation and genomic insights into novel planktonic Zetaproteobacteria from stratified waters of the Chesapeake Bay.</title>
        <authorList>
            <person name="McAllister S.M."/>
            <person name="Kato S."/>
            <person name="Chan C.S."/>
            <person name="Chiu B.K."/>
            <person name="Field E.K."/>
        </authorList>
    </citation>
    <scope>NUCLEOTIDE SEQUENCE [LARGE SCALE GENOMIC DNA]</scope>
    <source>
        <strain evidence="10 11">CP-5</strain>
    </source>
</reference>
<feature type="binding site" evidence="8">
    <location>
        <begin position="176"/>
        <end position="177"/>
    </location>
    <ligand>
        <name>ATP</name>
        <dbReference type="ChEBI" id="CHEBI:30616"/>
    </ligand>
</feature>
<feature type="domain" description="PUA" evidence="9">
    <location>
        <begin position="284"/>
        <end position="361"/>
    </location>
</feature>
<feature type="binding site" evidence="8">
    <location>
        <position position="156"/>
    </location>
    <ligand>
        <name>substrate</name>
    </ligand>
</feature>
<evidence type="ECO:0000256" key="7">
    <source>
        <dbReference type="ARBA" id="ARBA00022840"/>
    </source>
</evidence>
<sequence length="377" mass="40289">MIRSRSDLSHARRVVVKIGSSLLADVDHGIRQDVIDHLVDELQGVMKAGMDVVIVTSGSVALGRVQLGWLNRTLSVHEKQAAAAIGQPVLMSAYARAFARHGRTVAQMLLTKDDLRNRRRYLNASNTSETLFSAGVVPIVNENDTVVVAEIKFGDNDSLGALVSLVVDADLLVMLTDVEGLYDKNPTKHADAKRIGVVEHLNEEHVEMAGDAGSAFGTGGMASKLSAARVATSGGVSAAIISGKESGRLSRLLAGEDEGTLFLCGVDRQTRRKHWILEVLSPKGEIHVDVGAQRAIVNQGSSLLPIGVKDVIGVFDKGACVEIVGPDGVIARGLCNYTAEEMRRIMGHGSGDVAEILGYLDFSSVIHRDNLVLCKEE</sequence>